<keyword evidence="2" id="KW-0732">Signal</keyword>
<accession>A0A6P4Z848</accession>
<name>A0A6P4Z848_BRABE</name>
<evidence type="ECO:0000313" key="6">
    <source>
        <dbReference type="RefSeq" id="XP_019637598.1"/>
    </source>
</evidence>
<sequence length="245" mass="27097">MDCWGTKKLLCRVFILLLWNLSITSEEQRTPSVIYSKNVTVSMSLLHPKKSPKGIGGHHGDGENVTEIISGSGDIISGSGDFDGIQTLSGRLKLNGEGLFDGYIEPEEVEKDRNRKQRAIDDDSDGESGKLHVVSCKMDITCDPADPTGLCNCDNEVQEYGESRCVIPKARISHISRTDGRRLNLFCVGLSLDIKEADGSNELQAECQLLGGDNDVQYRVFVTKNIEFDEKEGERVKFRACLEPI</sequence>
<feature type="signal peptide" evidence="2">
    <location>
        <begin position="1"/>
        <end position="25"/>
    </location>
</feature>
<reference evidence="4 5" key="1">
    <citation type="submission" date="2025-04" db="UniProtKB">
        <authorList>
            <consortium name="RefSeq"/>
        </authorList>
    </citation>
    <scope>IDENTIFICATION</scope>
    <source>
        <tissue evidence="4 5">Gonad</tissue>
    </source>
</reference>
<keyword evidence="3" id="KW-1185">Reference proteome</keyword>
<organism evidence="3 8">
    <name type="scientific">Branchiostoma belcheri</name>
    <name type="common">Amphioxus</name>
    <dbReference type="NCBI Taxonomy" id="7741"/>
    <lineage>
        <taxon>Eukaryota</taxon>
        <taxon>Metazoa</taxon>
        <taxon>Chordata</taxon>
        <taxon>Cephalochordata</taxon>
        <taxon>Leptocardii</taxon>
        <taxon>Amphioxiformes</taxon>
        <taxon>Branchiostomatidae</taxon>
        <taxon>Branchiostoma</taxon>
    </lineage>
</organism>
<dbReference type="RefSeq" id="XP_019637597.1">
    <property type="nucleotide sequence ID" value="XM_019782038.1"/>
</dbReference>
<dbReference type="RefSeq" id="XP_019637598.1">
    <property type="nucleotide sequence ID" value="XM_019782039.1"/>
</dbReference>
<feature type="compositionally biased region" description="Basic and acidic residues" evidence="1">
    <location>
        <begin position="110"/>
        <end position="121"/>
    </location>
</feature>
<evidence type="ECO:0000256" key="2">
    <source>
        <dbReference type="SAM" id="SignalP"/>
    </source>
</evidence>
<evidence type="ECO:0000256" key="1">
    <source>
        <dbReference type="SAM" id="MobiDB-lite"/>
    </source>
</evidence>
<dbReference type="OrthoDB" id="9986589at2759"/>
<gene>
    <name evidence="4 5 6 7 8 9" type="primary">LOC109479956</name>
</gene>
<proteinExistence type="predicted"/>
<dbReference type="RefSeq" id="XP_019637595.1">
    <property type="nucleotide sequence ID" value="XM_019782036.1"/>
</dbReference>
<dbReference type="KEGG" id="bbel:109479956"/>
<evidence type="ECO:0000313" key="5">
    <source>
        <dbReference type="RefSeq" id="XP_019637597.1"/>
    </source>
</evidence>
<protein>
    <submittedName>
        <fullName evidence="4 5">Uncharacterized protein LOC109479956</fullName>
    </submittedName>
</protein>
<evidence type="ECO:0000313" key="9">
    <source>
        <dbReference type="RefSeq" id="XP_019637601.1"/>
    </source>
</evidence>
<dbReference type="AlphaFoldDB" id="A0A6P4Z848"/>
<dbReference type="RefSeq" id="XP_019637601.1">
    <property type="nucleotide sequence ID" value="XM_019782042.1"/>
</dbReference>
<dbReference type="GeneID" id="109479956"/>
<evidence type="ECO:0000313" key="4">
    <source>
        <dbReference type="RefSeq" id="XP_019637595.1"/>
    </source>
</evidence>
<evidence type="ECO:0000313" key="7">
    <source>
        <dbReference type="RefSeq" id="XP_019637599.1"/>
    </source>
</evidence>
<evidence type="ECO:0000313" key="3">
    <source>
        <dbReference type="Proteomes" id="UP000515135"/>
    </source>
</evidence>
<dbReference type="Proteomes" id="UP000515135">
    <property type="component" value="Unplaced"/>
</dbReference>
<evidence type="ECO:0000313" key="8">
    <source>
        <dbReference type="RefSeq" id="XP_019637600.1"/>
    </source>
</evidence>
<feature type="chain" id="PRO_5044647643" evidence="2">
    <location>
        <begin position="26"/>
        <end position="245"/>
    </location>
</feature>
<dbReference type="RefSeq" id="XP_019637599.1">
    <property type="nucleotide sequence ID" value="XM_019782040.1"/>
</dbReference>
<dbReference type="RefSeq" id="XP_019637600.1">
    <property type="nucleotide sequence ID" value="XM_019782041.1"/>
</dbReference>
<feature type="region of interest" description="Disordered" evidence="1">
    <location>
        <begin position="107"/>
        <end position="127"/>
    </location>
</feature>